<dbReference type="CDD" id="cd04301">
    <property type="entry name" value="NAT_SF"/>
    <property type="match status" value="1"/>
</dbReference>
<sequence>MDQPQAWGAAMLIRQATEDDALAMSQVLREIIALTGRSRPHDPAFTLSHYIAAPDGILCSVALDDHGAMGFQSLKRAAAGNRYNLPEGWGIIGTHISPRAHRRGIGKALFARSLHAASEAGLTRIDATIGADNPMGLRYYAAMGFRTYREGNGIVQKLFELTPDG</sequence>
<comment type="caution">
    <text evidence="4">The sequence shown here is derived from an EMBL/GenBank/DDBJ whole genome shotgun (WGS) entry which is preliminary data.</text>
</comment>
<dbReference type="PANTHER" id="PTHR43877">
    <property type="entry name" value="AMINOALKYLPHOSPHONATE N-ACETYLTRANSFERASE-RELATED-RELATED"/>
    <property type="match status" value="1"/>
</dbReference>
<dbReference type="InterPro" id="IPR000182">
    <property type="entry name" value="GNAT_dom"/>
</dbReference>
<dbReference type="Proteomes" id="UP001292182">
    <property type="component" value="Unassembled WGS sequence"/>
</dbReference>
<evidence type="ECO:0000313" key="5">
    <source>
        <dbReference type="Proteomes" id="UP001292182"/>
    </source>
</evidence>
<name>A0ABU5LMD3_9SPHN</name>
<protein>
    <submittedName>
        <fullName evidence="4">GNAT family N-acetyltransferase</fullName>
    </submittedName>
</protein>
<feature type="domain" description="N-acetyltransferase" evidence="3">
    <location>
        <begin position="11"/>
        <end position="164"/>
    </location>
</feature>
<gene>
    <name evidence="4" type="ORF">N4G62_03550</name>
</gene>
<keyword evidence="1" id="KW-0808">Transferase</keyword>
<keyword evidence="2" id="KW-0012">Acyltransferase</keyword>
<organism evidence="4 5">
    <name type="scientific">Sphingomonas sanguinis</name>
    <dbReference type="NCBI Taxonomy" id="33051"/>
    <lineage>
        <taxon>Bacteria</taxon>
        <taxon>Pseudomonadati</taxon>
        <taxon>Pseudomonadota</taxon>
        <taxon>Alphaproteobacteria</taxon>
        <taxon>Sphingomonadales</taxon>
        <taxon>Sphingomonadaceae</taxon>
        <taxon>Sphingomonas</taxon>
    </lineage>
</organism>
<proteinExistence type="predicted"/>
<dbReference type="PROSITE" id="PS51186">
    <property type="entry name" value="GNAT"/>
    <property type="match status" value="1"/>
</dbReference>
<evidence type="ECO:0000256" key="1">
    <source>
        <dbReference type="ARBA" id="ARBA00022679"/>
    </source>
</evidence>
<keyword evidence="5" id="KW-1185">Reference proteome</keyword>
<evidence type="ECO:0000256" key="2">
    <source>
        <dbReference type="ARBA" id="ARBA00023315"/>
    </source>
</evidence>
<reference evidence="5" key="1">
    <citation type="submission" date="2023-07" db="EMBL/GenBank/DDBJ databases">
        <title>Whole genome sequence analysis of rice epiphytic Sphingomonas sanguinis OsEp_Plm_15B2.</title>
        <authorList>
            <person name="Sahu K.P."/>
            <person name="Asharani P."/>
            <person name="Reddy B."/>
            <person name="Kumar A."/>
        </authorList>
    </citation>
    <scope>NUCLEOTIDE SEQUENCE [LARGE SCALE GENOMIC DNA]</scope>
    <source>
        <strain evidence="5">OsEp_Plm_15B2</strain>
    </source>
</reference>
<dbReference type="EMBL" id="JAOBTW010000004">
    <property type="protein sequence ID" value="MDZ7281104.1"/>
    <property type="molecule type" value="Genomic_DNA"/>
</dbReference>
<evidence type="ECO:0000259" key="3">
    <source>
        <dbReference type="PROSITE" id="PS51186"/>
    </source>
</evidence>
<dbReference type="RefSeq" id="WP_219021105.1">
    <property type="nucleotide sequence ID" value="NZ_CP079203.1"/>
</dbReference>
<accession>A0ABU5LMD3</accession>
<evidence type="ECO:0000313" key="4">
    <source>
        <dbReference type="EMBL" id="MDZ7281104.1"/>
    </source>
</evidence>
<dbReference type="InterPro" id="IPR050832">
    <property type="entry name" value="Bact_Acetyltransf"/>
</dbReference>
<dbReference type="Pfam" id="PF00583">
    <property type="entry name" value="Acetyltransf_1"/>
    <property type="match status" value="1"/>
</dbReference>